<dbReference type="NCBIfam" id="TIGR01352">
    <property type="entry name" value="tonB_Cterm"/>
    <property type="match status" value="1"/>
</dbReference>
<organism evidence="7 8">
    <name type="scientific">Dyella tabacisoli</name>
    <dbReference type="NCBI Taxonomy" id="2282381"/>
    <lineage>
        <taxon>Bacteria</taxon>
        <taxon>Pseudomonadati</taxon>
        <taxon>Pseudomonadota</taxon>
        <taxon>Gammaproteobacteria</taxon>
        <taxon>Lysobacterales</taxon>
        <taxon>Rhodanobacteraceae</taxon>
        <taxon>Dyella</taxon>
    </lineage>
</organism>
<evidence type="ECO:0000256" key="2">
    <source>
        <dbReference type="ARBA" id="ARBA00022692"/>
    </source>
</evidence>
<comment type="subcellular location">
    <subcellularLocation>
        <location evidence="1">Membrane</location>
        <topology evidence="1">Single-pass membrane protein</topology>
    </subcellularLocation>
</comment>
<dbReference type="Proteomes" id="UP000253782">
    <property type="component" value="Unassembled WGS sequence"/>
</dbReference>
<feature type="region of interest" description="Disordered" evidence="5">
    <location>
        <begin position="48"/>
        <end position="71"/>
    </location>
</feature>
<keyword evidence="2" id="KW-0812">Transmembrane</keyword>
<sequence length="179" mass="18680">MPRLRITARLSLLALFIGVAGTDWLSGQTAGWAGPAKSLKPVSTRPVTQARAHSRPAPHMAPRPSSSAVARSRATVTRDAHAEEAPALVPIAMPAAASSYAELRGHLNGRVLLHLTINGQGQVTTAAISESSGDAVLDAHGLSTVRGWRFAVPADHPNGLSGELSMRFDADEAVARSSL</sequence>
<accession>A0A369UN18</accession>
<feature type="domain" description="TonB C-terminal" evidence="6">
    <location>
        <begin position="83"/>
        <end position="177"/>
    </location>
</feature>
<evidence type="ECO:0000313" key="8">
    <source>
        <dbReference type="Proteomes" id="UP000253782"/>
    </source>
</evidence>
<dbReference type="InterPro" id="IPR037682">
    <property type="entry name" value="TonB_C"/>
</dbReference>
<dbReference type="OrthoDB" id="5955134at2"/>
<dbReference type="SUPFAM" id="SSF74653">
    <property type="entry name" value="TolA/TonB C-terminal domain"/>
    <property type="match status" value="1"/>
</dbReference>
<dbReference type="GO" id="GO:0016020">
    <property type="term" value="C:membrane"/>
    <property type="evidence" value="ECO:0007669"/>
    <property type="project" value="UniProtKB-SubCell"/>
</dbReference>
<evidence type="ECO:0000259" key="6">
    <source>
        <dbReference type="PROSITE" id="PS52015"/>
    </source>
</evidence>
<dbReference type="Pfam" id="PF03544">
    <property type="entry name" value="TonB_C"/>
    <property type="match status" value="1"/>
</dbReference>
<dbReference type="RefSeq" id="WP_114846304.1">
    <property type="nucleotide sequence ID" value="NZ_JBHSPE010000008.1"/>
</dbReference>
<comment type="caution">
    <text evidence="7">The sequence shown here is derived from an EMBL/GenBank/DDBJ whole genome shotgun (WGS) entry which is preliminary data.</text>
</comment>
<reference evidence="7 8" key="1">
    <citation type="submission" date="2018-07" db="EMBL/GenBank/DDBJ databases">
        <title>Dyella tabacisoli L4-6T, whole genome shotgun sequence.</title>
        <authorList>
            <person name="Zhou X.-K."/>
            <person name="Li W.-J."/>
            <person name="Duan Y.-Q."/>
        </authorList>
    </citation>
    <scope>NUCLEOTIDE SEQUENCE [LARGE SCALE GENOMIC DNA]</scope>
    <source>
        <strain evidence="7 8">L4-6</strain>
    </source>
</reference>
<feature type="compositionally biased region" description="Low complexity" evidence="5">
    <location>
        <begin position="62"/>
        <end position="71"/>
    </location>
</feature>
<keyword evidence="4" id="KW-0472">Membrane</keyword>
<protein>
    <submittedName>
        <fullName evidence="7">TonB family protein</fullName>
    </submittedName>
</protein>
<dbReference type="InterPro" id="IPR006260">
    <property type="entry name" value="TonB/TolA_C"/>
</dbReference>
<dbReference type="Gene3D" id="3.30.1150.10">
    <property type="match status" value="1"/>
</dbReference>
<dbReference type="GO" id="GO:0055085">
    <property type="term" value="P:transmembrane transport"/>
    <property type="evidence" value="ECO:0007669"/>
    <property type="project" value="InterPro"/>
</dbReference>
<keyword evidence="8" id="KW-1185">Reference proteome</keyword>
<proteinExistence type="predicted"/>
<evidence type="ECO:0000256" key="1">
    <source>
        <dbReference type="ARBA" id="ARBA00004167"/>
    </source>
</evidence>
<dbReference type="AlphaFoldDB" id="A0A369UN18"/>
<evidence type="ECO:0000256" key="3">
    <source>
        <dbReference type="ARBA" id="ARBA00022989"/>
    </source>
</evidence>
<evidence type="ECO:0000313" key="7">
    <source>
        <dbReference type="EMBL" id="RDD81000.1"/>
    </source>
</evidence>
<name>A0A369UN18_9GAMM</name>
<evidence type="ECO:0000256" key="4">
    <source>
        <dbReference type="ARBA" id="ARBA00023136"/>
    </source>
</evidence>
<gene>
    <name evidence="7" type="ORF">DVJ77_14985</name>
</gene>
<dbReference type="PROSITE" id="PS52015">
    <property type="entry name" value="TONB_CTD"/>
    <property type="match status" value="1"/>
</dbReference>
<evidence type="ECO:0000256" key="5">
    <source>
        <dbReference type="SAM" id="MobiDB-lite"/>
    </source>
</evidence>
<keyword evidence="3" id="KW-1133">Transmembrane helix</keyword>
<dbReference type="EMBL" id="QQAH01000013">
    <property type="protein sequence ID" value="RDD81000.1"/>
    <property type="molecule type" value="Genomic_DNA"/>
</dbReference>